<dbReference type="GeneID" id="5890706"/>
<name>A9UXY3_MONBE</name>
<feature type="compositionally biased region" description="Basic and acidic residues" evidence="1">
    <location>
        <begin position="528"/>
        <end position="538"/>
    </location>
</feature>
<dbReference type="Proteomes" id="UP000001357">
    <property type="component" value="Unassembled WGS sequence"/>
</dbReference>
<accession>A9UXY3</accession>
<feature type="compositionally biased region" description="Low complexity" evidence="1">
    <location>
        <begin position="264"/>
        <end position="277"/>
    </location>
</feature>
<protein>
    <submittedName>
        <fullName evidence="2">Uncharacterized protein</fullName>
    </submittedName>
</protein>
<gene>
    <name evidence="2" type="ORF">MONBRDRAFT_7664</name>
</gene>
<dbReference type="InParanoid" id="A9UXY3"/>
<evidence type="ECO:0000256" key="1">
    <source>
        <dbReference type="SAM" id="MobiDB-lite"/>
    </source>
</evidence>
<feature type="compositionally biased region" description="Low complexity" evidence="1">
    <location>
        <begin position="317"/>
        <end position="332"/>
    </location>
</feature>
<feature type="compositionally biased region" description="Low complexity" evidence="1">
    <location>
        <begin position="158"/>
        <end position="178"/>
    </location>
</feature>
<dbReference type="RefSeq" id="XP_001745188.1">
    <property type="nucleotide sequence ID" value="XM_001745136.1"/>
</dbReference>
<sequence>MADKNQERTTAAADEIKASAEQEPVPQDNAEPRAESQTGEPGEEEDFGFSVDDLAEDLAAGNAKPMLAVDLGAVALESSTDPAAEPVTRVFEATTPSDSSADGSDEPVQAAGGIEEAQSDDTPISADALPPAQIGHEAADTTAEASGELSSKPADAVSNTSNTSNTSDTSKTSSKAASEACLGGDDASTPEPAAEPSPVADAAANDEEPVERAVEDIAEKDGEPTEKTDASPSESSAPCAAASSPASVDEEELQDEVTAEEPRAATQTLSASASTGGSEDDKPRRFRLFRRARSSSNVKDEGGPRKGLIGRLFRQKSSTACEPSSSSSGAVSELKVAGPVLSSAATTEVVNVGFRAKDLTMGDEDRAALMSEVRTGDRTQDQVVDIVLAHQSVVAAALAYHTEQQETPTLSDSMRRRSASQNSQGEASEAEPETVPDDDAANNEDGAAAADAEETNARRQRLQTVGPTAREILARQRLDTSDRALVLSIAKEKTLPKLRLQQVGETDTDGGPSDANPDAAPAPAPKPSGKDRVPPPVG</sequence>
<feature type="compositionally biased region" description="Basic and acidic residues" evidence="1">
    <location>
        <begin position="210"/>
        <end position="229"/>
    </location>
</feature>
<proteinExistence type="predicted"/>
<dbReference type="KEGG" id="mbr:MONBRDRAFT_7664"/>
<feature type="compositionally biased region" description="Basic and acidic residues" evidence="1">
    <location>
        <begin position="472"/>
        <end position="482"/>
    </location>
</feature>
<feature type="region of interest" description="Disordered" evidence="1">
    <location>
        <begin position="404"/>
        <end position="538"/>
    </location>
</feature>
<feature type="compositionally biased region" description="Low complexity" evidence="1">
    <location>
        <begin position="509"/>
        <end position="519"/>
    </location>
</feature>
<keyword evidence="3" id="KW-1185">Reference proteome</keyword>
<feature type="region of interest" description="Disordered" evidence="1">
    <location>
        <begin position="1"/>
        <end position="51"/>
    </location>
</feature>
<reference evidence="2 3" key="1">
    <citation type="journal article" date="2008" name="Nature">
        <title>The genome of the choanoflagellate Monosiga brevicollis and the origin of metazoans.</title>
        <authorList>
            <consortium name="JGI Sequencing"/>
            <person name="King N."/>
            <person name="Westbrook M.J."/>
            <person name="Young S.L."/>
            <person name="Kuo A."/>
            <person name="Abedin M."/>
            <person name="Chapman J."/>
            <person name="Fairclough S."/>
            <person name="Hellsten U."/>
            <person name="Isogai Y."/>
            <person name="Letunic I."/>
            <person name="Marr M."/>
            <person name="Pincus D."/>
            <person name="Putnam N."/>
            <person name="Rokas A."/>
            <person name="Wright K.J."/>
            <person name="Zuzow R."/>
            <person name="Dirks W."/>
            <person name="Good M."/>
            <person name="Goodstein D."/>
            <person name="Lemons D."/>
            <person name="Li W."/>
            <person name="Lyons J.B."/>
            <person name="Morris A."/>
            <person name="Nichols S."/>
            <person name="Richter D.J."/>
            <person name="Salamov A."/>
            <person name="Bork P."/>
            <person name="Lim W.A."/>
            <person name="Manning G."/>
            <person name="Miller W.T."/>
            <person name="McGinnis W."/>
            <person name="Shapiro H."/>
            <person name="Tjian R."/>
            <person name="Grigoriev I.V."/>
            <person name="Rokhsar D."/>
        </authorList>
    </citation>
    <scope>NUCLEOTIDE SEQUENCE [LARGE SCALE GENOMIC DNA]</scope>
    <source>
        <strain evidence="3">MX1 / ATCC 50154</strain>
    </source>
</reference>
<feature type="compositionally biased region" description="Acidic residues" evidence="1">
    <location>
        <begin position="248"/>
        <end position="259"/>
    </location>
</feature>
<evidence type="ECO:0000313" key="2">
    <source>
        <dbReference type="EMBL" id="EDQ89766.1"/>
    </source>
</evidence>
<feature type="region of interest" description="Disordered" evidence="1">
    <location>
        <begin position="79"/>
        <end position="332"/>
    </location>
</feature>
<evidence type="ECO:0000313" key="3">
    <source>
        <dbReference type="Proteomes" id="UP000001357"/>
    </source>
</evidence>
<dbReference type="EMBL" id="CH991549">
    <property type="protein sequence ID" value="EDQ89766.1"/>
    <property type="molecule type" value="Genomic_DNA"/>
</dbReference>
<dbReference type="AlphaFoldDB" id="A9UXY3"/>
<feature type="compositionally biased region" description="Low complexity" evidence="1">
    <location>
        <begin position="230"/>
        <end position="247"/>
    </location>
</feature>
<organism evidence="2 3">
    <name type="scientific">Monosiga brevicollis</name>
    <name type="common">Choanoflagellate</name>
    <dbReference type="NCBI Taxonomy" id="81824"/>
    <lineage>
        <taxon>Eukaryota</taxon>
        <taxon>Choanoflagellata</taxon>
        <taxon>Craspedida</taxon>
        <taxon>Salpingoecidae</taxon>
        <taxon>Monosiga</taxon>
    </lineage>
</organism>
<feature type="compositionally biased region" description="Basic residues" evidence="1">
    <location>
        <begin position="284"/>
        <end position="293"/>
    </location>
</feature>
<feature type="compositionally biased region" description="Low complexity" evidence="1">
    <location>
        <begin position="185"/>
        <end position="203"/>
    </location>
</feature>
<feature type="compositionally biased region" description="Acidic residues" evidence="1">
    <location>
        <begin position="428"/>
        <end position="442"/>
    </location>
</feature>